<dbReference type="Proteomes" id="UP000178534">
    <property type="component" value="Unassembled WGS sequence"/>
</dbReference>
<evidence type="ECO:0000313" key="1">
    <source>
        <dbReference type="EMBL" id="OGZ11598.1"/>
    </source>
</evidence>
<protein>
    <submittedName>
        <fullName evidence="1">Uncharacterized protein</fullName>
    </submittedName>
</protein>
<reference evidence="1 2" key="1">
    <citation type="journal article" date="2016" name="Nat. Commun.">
        <title>Thousands of microbial genomes shed light on interconnected biogeochemical processes in an aquifer system.</title>
        <authorList>
            <person name="Anantharaman K."/>
            <person name="Brown C.T."/>
            <person name="Hug L.A."/>
            <person name="Sharon I."/>
            <person name="Castelle C.J."/>
            <person name="Probst A.J."/>
            <person name="Thomas B.C."/>
            <person name="Singh A."/>
            <person name="Wilkins M.J."/>
            <person name="Karaoz U."/>
            <person name="Brodie E.L."/>
            <person name="Williams K.H."/>
            <person name="Hubbard S.S."/>
            <person name="Banfield J.F."/>
        </authorList>
    </citation>
    <scope>NUCLEOTIDE SEQUENCE [LARGE SCALE GENOMIC DNA]</scope>
</reference>
<dbReference type="AlphaFoldDB" id="A0A1G2DFM2"/>
<evidence type="ECO:0000313" key="2">
    <source>
        <dbReference type="Proteomes" id="UP000178534"/>
    </source>
</evidence>
<gene>
    <name evidence="1" type="ORF">A2942_03200</name>
</gene>
<sequence length="74" mass="8793">MPLDFLRFVIEKETERLHGFLREYFRIAPEDFAVFFEKIKERSDPLTPMEYLLSMGCTEKEAAYILSKIISIND</sequence>
<dbReference type="EMBL" id="MHLP01000035">
    <property type="protein sequence ID" value="OGZ11598.1"/>
    <property type="molecule type" value="Genomic_DNA"/>
</dbReference>
<comment type="caution">
    <text evidence="1">The sequence shown here is derived from an EMBL/GenBank/DDBJ whole genome shotgun (WGS) entry which is preliminary data.</text>
</comment>
<accession>A0A1G2DFM2</accession>
<organism evidence="1 2">
    <name type="scientific">Candidatus Lloydbacteria bacterium RIFCSPLOWO2_01_FULL_50_20</name>
    <dbReference type="NCBI Taxonomy" id="1798665"/>
    <lineage>
        <taxon>Bacteria</taxon>
        <taxon>Candidatus Lloydiibacteriota</taxon>
    </lineage>
</organism>
<name>A0A1G2DFM2_9BACT</name>
<proteinExistence type="predicted"/>